<evidence type="ECO:0000256" key="5">
    <source>
        <dbReference type="ARBA" id="ARBA00022842"/>
    </source>
</evidence>
<keyword evidence="2" id="KW-0808">Transferase</keyword>
<evidence type="ECO:0000256" key="2">
    <source>
        <dbReference type="ARBA" id="ARBA00022679"/>
    </source>
</evidence>
<evidence type="ECO:0000256" key="6">
    <source>
        <dbReference type="ARBA" id="ARBA00023134"/>
    </source>
</evidence>
<evidence type="ECO:0000256" key="3">
    <source>
        <dbReference type="ARBA" id="ARBA00022723"/>
    </source>
</evidence>
<dbReference type="CDD" id="cd02503">
    <property type="entry name" value="MobA"/>
    <property type="match status" value="1"/>
</dbReference>
<dbReference type="EMBL" id="UGGP01000001">
    <property type="protein sequence ID" value="STO09469.1"/>
    <property type="molecule type" value="Genomic_DNA"/>
</dbReference>
<sequence length="182" mass="20539">MIGIVLAGGKSRRFGSPKWQVRYQGVSFEERARQTMATTTTAQWSVVPAGQTTAPHQLEDDHEWRGMGPLAGIVTVMRHVSSDWYAVCACDTPLVPPCVYERLATERGDRPVVAYADERIHPLIALYPRSMLAQFEVALRRGQRAVMPHVTEATIVSFEERDWFKNVNTQHDFEALLGKEVE</sequence>
<reference evidence="9 10" key="1">
    <citation type="submission" date="2018-06" db="EMBL/GenBank/DDBJ databases">
        <authorList>
            <consortium name="Pathogen Informatics"/>
            <person name="Doyle S."/>
        </authorList>
    </citation>
    <scope>NUCLEOTIDE SEQUENCE [LARGE SCALE GENOMIC DNA]</scope>
    <source>
        <strain evidence="9 10">NCTC13163</strain>
    </source>
</reference>
<feature type="domain" description="MobA-like NTP transferase" evidence="8">
    <location>
        <begin position="3"/>
        <end position="147"/>
    </location>
</feature>
<dbReference type="GO" id="GO:0016779">
    <property type="term" value="F:nucleotidyltransferase activity"/>
    <property type="evidence" value="ECO:0007669"/>
    <property type="project" value="TreeGrafter"/>
</dbReference>
<evidence type="ECO:0000256" key="4">
    <source>
        <dbReference type="ARBA" id="ARBA00022741"/>
    </source>
</evidence>
<dbReference type="PANTHER" id="PTHR19136">
    <property type="entry name" value="MOLYBDENUM COFACTOR GUANYLYLTRANSFERASE"/>
    <property type="match status" value="1"/>
</dbReference>
<accession>A0A377FXB9</accession>
<evidence type="ECO:0000313" key="10">
    <source>
        <dbReference type="Proteomes" id="UP000254060"/>
    </source>
</evidence>
<dbReference type="Gene3D" id="3.90.550.10">
    <property type="entry name" value="Spore Coat Polysaccharide Biosynthesis Protein SpsA, Chain A"/>
    <property type="match status" value="1"/>
</dbReference>
<dbReference type="GO" id="GO:0006777">
    <property type="term" value="P:Mo-molybdopterin cofactor biosynthetic process"/>
    <property type="evidence" value="ECO:0007669"/>
    <property type="project" value="UniProtKB-KW"/>
</dbReference>
<keyword evidence="3" id="KW-0479">Metal-binding</keyword>
<proteinExistence type="predicted"/>
<name>A0A377FXB9_9BACL</name>
<dbReference type="Pfam" id="PF12804">
    <property type="entry name" value="NTP_transf_3"/>
    <property type="match status" value="1"/>
</dbReference>
<keyword evidence="7" id="KW-0501">Molybdenum cofactor biosynthesis</keyword>
<dbReference type="SUPFAM" id="SSF53448">
    <property type="entry name" value="Nucleotide-diphospho-sugar transferases"/>
    <property type="match status" value="1"/>
</dbReference>
<dbReference type="PANTHER" id="PTHR19136:SF81">
    <property type="entry name" value="MOLYBDENUM COFACTOR GUANYLYLTRANSFERASE"/>
    <property type="match status" value="1"/>
</dbReference>
<evidence type="ECO:0000259" key="8">
    <source>
        <dbReference type="Pfam" id="PF12804"/>
    </source>
</evidence>
<dbReference type="AlphaFoldDB" id="A0A377FXB9"/>
<protein>
    <submittedName>
        <fullName evidence="9">Probable molybdopterin-guanine dinucleotide biosynthesis protein A</fullName>
    </submittedName>
</protein>
<evidence type="ECO:0000256" key="1">
    <source>
        <dbReference type="ARBA" id="ARBA00022490"/>
    </source>
</evidence>
<dbReference type="RefSeq" id="WP_029333863.1">
    <property type="nucleotide sequence ID" value="NZ_UGGP01000001.1"/>
</dbReference>
<keyword evidence="5" id="KW-0460">Magnesium</keyword>
<dbReference type="InterPro" id="IPR029044">
    <property type="entry name" value="Nucleotide-diphossugar_trans"/>
</dbReference>
<dbReference type="STRING" id="1397694.GCA_000702585_00329"/>
<dbReference type="GO" id="GO:0046872">
    <property type="term" value="F:metal ion binding"/>
    <property type="evidence" value="ECO:0007669"/>
    <property type="project" value="UniProtKB-KW"/>
</dbReference>
<dbReference type="OrthoDB" id="9788394at2"/>
<organism evidence="9 10">
    <name type="scientific">Exiguobacterium aurantiacum</name>
    <dbReference type="NCBI Taxonomy" id="33987"/>
    <lineage>
        <taxon>Bacteria</taxon>
        <taxon>Bacillati</taxon>
        <taxon>Bacillota</taxon>
        <taxon>Bacilli</taxon>
        <taxon>Bacillales</taxon>
        <taxon>Bacillales Family XII. Incertae Sedis</taxon>
        <taxon>Exiguobacterium</taxon>
    </lineage>
</organism>
<evidence type="ECO:0000256" key="7">
    <source>
        <dbReference type="ARBA" id="ARBA00023150"/>
    </source>
</evidence>
<keyword evidence="4" id="KW-0547">Nucleotide-binding</keyword>
<dbReference type="InterPro" id="IPR013482">
    <property type="entry name" value="Molybde_CF_guanTrfase"/>
</dbReference>
<keyword evidence="6" id="KW-0342">GTP-binding</keyword>
<dbReference type="GO" id="GO:0005525">
    <property type="term" value="F:GTP binding"/>
    <property type="evidence" value="ECO:0007669"/>
    <property type="project" value="UniProtKB-KW"/>
</dbReference>
<dbReference type="InterPro" id="IPR025877">
    <property type="entry name" value="MobA-like_NTP_Trfase"/>
</dbReference>
<dbReference type="Proteomes" id="UP000254060">
    <property type="component" value="Unassembled WGS sequence"/>
</dbReference>
<keyword evidence="1" id="KW-0963">Cytoplasm</keyword>
<evidence type="ECO:0000313" key="9">
    <source>
        <dbReference type="EMBL" id="STO09469.1"/>
    </source>
</evidence>
<gene>
    <name evidence="9" type="primary">mobA</name>
    <name evidence="9" type="ORF">NCTC13163_02907</name>
</gene>